<evidence type="ECO:0000313" key="2">
    <source>
        <dbReference type="Proteomes" id="UP001232493"/>
    </source>
</evidence>
<evidence type="ECO:0008006" key="3">
    <source>
        <dbReference type="Google" id="ProtNLM"/>
    </source>
</evidence>
<evidence type="ECO:0000313" key="1">
    <source>
        <dbReference type="EMBL" id="WGS64660.1"/>
    </source>
</evidence>
<accession>A0ABY8PPX1</accession>
<protein>
    <recommendedName>
        <fullName evidence="3">HTH LytTR-type domain-containing protein</fullName>
    </recommendedName>
</protein>
<sequence length="55" mass="6605">MITKRIIEKLNYTNISFAKIKLINENKIQEITIKHDGIIEEYSRKQLSRLNEMIQ</sequence>
<proteinExistence type="predicted"/>
<dbReference type="RefSeq" id="WP_280998483.1">
    <property type="nucleotide sequence ID" value="NZ_CP069362.1"/>
</dbReference>
<dbReference type="Proteomes" id="UP001232493">
    <property type="component" value="Chromosome"/>
</dbReference>
<gene>
    <name evidence="1" type="ORF">JRV97_09880</name>
</gene>
<reference evidence="1 2" key="1">
    <citation type="submission" date="2021-02" db="EMBL/GenBank/DDBJ databases">
        <title>Characterization of Marinitoga sp. nov. str. BP5-C20A.</title>
        <authorList>
            <person name="Erauso G."/>
            <person name="Postec A."/>
        </authorList>
    </citation>
    <scope>NUCLEOTIDE SEQUENCE [LARGE SCALE GENOMIC DNA]</scope>
    <source>
        <strain evidence="1 2">BP5-C20A</strain>
    </source>
</reference>
<organism evidence="1 2">
    <name type="scientific">Marinitoga aeolica</name>
    <dbReference type="NCBI Taxonomy" id="2809031"/>
    <lineage>
        <taxon>Bacteria</taxon>
        <taxon>Thermotogati</taxon>
        <taxon>Thermotogota</taxon>
        <taxon>Thermotogae</taxon>
        <taxon>Petrotogales</taxon>
        <taxon>Petrotogaceae</taxon>
        <taxon>Marinitoga</taxon>
    </lineage>
</organism>
<keyword evidence="2" id="KW-1185">Reference proteome</keyword>
<dbReference type="EMBL" id="CP069362">
    <property type="protein sequence ID" value="WGS64660.1"/>
    <property type="molecule type" value="Genomic_DNA"/>
</dbReference>
<name>A0ABY8PPX1_9BACT</name>